<dbReference type="RefSeq" id="WP_145026866.1">
    <property type="nucleotide sequence ID" value="NZ_CP036271.1"/>
</dbReference>
<dbReference type="KEGG" id="ccos:Pan44_04900"/>
<dbReference type="Proteomes" id="UP000315700">
    <property type="component" value="Chromosome"/>
</dbReference>
<evidence type="ECO:0000313" key="3">
    <source>
        <dbReference type="Proteomes" id="UP000315700"/>
    </source>
</evidence>
<reference evidence="2 3" key="1">
    <citation type="submission" date="2019-02" db="EMBL/GenBank/DDBJ databases">
        <title>Deep-cultivation of Planctomycetes and their phenomic and genomic characterization uncovers novel biology.</title>
        <authorList>
            <person name="Wiegand S."/>
            <person name="Jogler M."/>
            <person name="Boedeker C."/>
            <person name="Pinto D."/>
            <person name="Vollmers J."/>
            <person name="Rivas-Marin E."/>
            <person name="Kohn T."/>
            <person name="Peeters S.H."/>
            <person name="Heuer A."/>
            <person name="Rast P."/>
            <person name="Oberbeckmann S."/>
            <person name="Bunk B."/>
            <person name="Jeske O."/>
            <person name="Meyerdierks A."/>
            <person name="Storesund J.E."/>
            <person name="Kallscheuer N."/>
            <person name="Luecker S."/>
            <person name="Lage O.M."/>
            <person name="Pohl T."/>
            <person name="Merkel B.J."/>
            <person name="Hornburger P."/>
            <person name="Mueller R.-W."/>
            <person name="Bruemmer F."/>
            <person name="Labrenz M."/>
            <person name="Spormann A.M."/>
            <person name="Op den Camp H."/>
            <person name="Overmann J."/>
            <person name="Amann R."/>
            <person name="Jetten M.S.M."/>
            <person name="Mascher T."/>
            <person name="Medema M.H."/>
            <person name="Devos D.P."/>
            <person name="Kaster A.-K."/>
            <person name="Ovreas L."/>
            <person name="Rohde M."/>
            <person name="Galperin M.Y."/>
            <person name="Jogler C."/>
        </authorList>
    </citation>
    <scope>NUCLEOTIDE SEQUENCE [LARGE SCALE GENOMIC DNA]</scope>
    <source>
        <strain evidence="2 3">Pan44</strain>
    </source>
</reference>
<keyword evidence="3" id="KW-1185">Reference proteome</keyword>
<protein>
    <recommendedName>
        <fullName evidence="4">ASCH domain-containing protein</fullName>
    </recommendedName>
</protein>
<dbReference type="AlphaFoldDB" id="A0A517S8M6"/>
<name>A0A517S8M6_9PLAN</name>
<dbReference type="InParanoid" id="A0A517S8M6"/>
<dbReference type="InterPro" id="IPR036390">
    <property type="entry name" value="WH_DNA-bd_sf"/>
</dbReference>
<feature type="region of interest" description="Disordered" evidence="1">
    <location>
        <begin position="180"/>
        <end position="199"/>
    </location>
</feature>
<dbReference type="OrthoDB" id="121143at2"/>
<organism evidence="2 3">
    <name type="scientific">Caulifigura coniformis</name>
    <dbReference type="NCBI Taxonomy" id="2527983"/>
    <lineage>
        <taxon>Bacteria</taxon>
        <taxon>Pseudomonadati</taxon>
        <taxon>Planctomycetota</taxon>
        <taxon>Planctomycetia</taxon>
        <taxon>Planctomycetales</taxon>
        <taxon>Planctomycetaceae</taxon>
        <taxon>Caulifigura</taxon>
    </lineage>
</organism>
<evidence type="ECO:0008006" key="4">
    <source>
        <dbReference type="Google" id="ProtNLM"/>
    </source>
</evidence>
<proteinExistence type="predicted"/>
<dbReference type="SUPFAM" id="SSF46785">
    <property type="entry name" value="Winged helix' DNA-binding domain"/>
    <property type="match status" value="1"/>
</dbReference>
<sequence>MLIKRDVLDRIAAGEISIAFRCWNKPTVKTGGTLKTAVGVLAIEAVEPIEMAEITDADARRAGHADRETAIRKLCLDRAGQLYRIRLRLAGPDPRIALRESVELSVDDCEELATRLGRLDSGPAGAWTDRVLRAIQALPEKPAGELAELTGFDKEWLKTNVRKLKNLGLTESLQPGYRLSPRGRAWLKPSRDRTSSKKG</sequence>
<gene>
    <name evidence="2" type="ORF">Pan44_04900</name>
</gene>
<dbReference type="EMBL" id="CP036271">
    <property type="protein sequence ID" value="QDT52478.1"/>
    <property type="molecule type" value="Genomic_DNA"/>
</dbReference>
<accession>A0A517S8M6</accession>
<evidence type="ECO:0000256" key="1">
    <source>
        <dbReference type="SAM" id="MobiDB-lite"/>
    </source>
</evidence>
<evidence type="ECO:0000313" key="2">
    <source>
        <dbReference type="EMBL" id="QDT52478.1"/>
    </source>
</evidence>
<feature type="compositionally biased region" description="Basic and acidic residues" evidence="1">
    <location>
        <begin position="189"/>
        <end position="199"/>
    </location>
</feature>